<feature type="chain" id="PRO_5037402120" evidence="1">
    <location>
        <begin position="20"/>
        <end position="351"/>
    </location>
</feature>
<sequence length="351" mass="37919">MRKLIFTALTILIFHSLKAQQSVTITPGGRIQYGSNIANKKLVLWGEKNNDHQFFGLGINGAMLRYQTDTTWSDHVFFSGINSTSSRELFRIKGNGNIGIGTSSPNAPLQFSNNWENRKIVLYEGGNNNHQYYGFGINGGVLRYQTDAPWGDHVFYSAINENSSKELFRIAGSGRVSIDFAESNSGNLTSNALIFGGSTSGEGISSKRTLNGNRWGLDFYTNGTSRLSITNSGNVGISTTAPTTDLEVNGFTKLGSDAPAIKHKLLTGNTATTEGGLVSQAHGLSDAKIVSVTVLVVSLSASQTHVPPSYPVAGLQYSFFVENGSVYIRNTAASSSVILNKPYKVFITYQE</sequence>
<evidence type="ECO:0000256" key="1">
    <source>
        <dbReference type="SAM" id="SignalP"/>
    </source>
</evidence>
<protein>
    <submittedName>
        <fullName evidence="2">Uncharacterized protein</fullName>
    </submittedName>
</protein>
<gene>
    <name evidence="2" type="ORF">GCM10011514_10890</name>
</gene>
<dbReference type="Proteomes" id="UP000609064">
    <property type="component" value="Unassembled WGS sequence"/>
</dbReference>
<dbReference type="EMBL" id="BMKK01000002">
    <property type="protein sequence ID" value="GGD48629.1"/>
    <property type="molecule type" value="Genomic_DNA"/>
</dbReference>
<evidence type="ECO:0000313" key="3">
    <source>
        <dbReference type="Proteomes" id="UP000609064"/>
    </source>
</evidence>
<organism evidence="2 3">
    <name type="scientific">Emticicia aquatilis</name>
    <dbReference type="NCBI Taxonomy" id="1537369"/>
    <lineage>
        <taxon>Bacteria</taxon>
        <taxon>Pseudomonadati</taxon>
        <taxon>Bacteroidota</taxon>
        <taxon>Cytophagia</taxon>
        <taxon>Cytophagales</taxon>
        <taxon>Leadbetterellaceae</taxon>
        <taxon>Emticicia</taxon>
    </lineage>
</organism>
<keyword evidence="3" id="KW-1185">Reference proteome</keyword>
<dbReference type="RefSeq" id="WP_188765027.1">
    <property type="nucleotide sequence ID" value="NZ_BMKK01000002.1"/>
</dbReference>
<evidence type="ECO:0000313" key="2">
    <source>
        <dbReference type="EMBL" id="GGD48629.1"/>
    </source>
</evidence>
<dbReference type="AlphaFoldDB" id="A0A917DLG3"/>
<accession>A0A917DLG3</accession>
<feature type="signal peptide" evidence="1">
    <location>
        <begin position="1"/>
        <end position="19"/>
    </location>
</feature>
<proteinExistence type="predicted"/>
<name>A0A917DLG3_9BACT</name>
<reference evidence="2" key="2">
    <citation type="submission" date="2020-09" db="EMBL/GenBank/DDBJ databases">
        <authorList>
            <person name="Sun Q."/>
            <person name="Zhou Y."/>
        </authorList>
    </citation>
    <scope>NUCLEOTIDE SEQUENCE</scope>
    <source>
        <strain evidence="2">CGMCC 1.15958</strain>
    </source>
</reference>
<keyword evidence="1" id="KW-0732">Signal</keyword>
<reference evidence="2" key="1">
    <citation type="journal article" date="2014" name="Int. J. Syst. Evol. Microbiol.">
        <title>Complete genome sequence of Corynebacterium casei LMG S-19264T (=DSM 44701T), isolated from a smear-ripened cheese.</title>
        <authorList>
            <consortium name="US DOE Joint Genome Institute (JGI-PGF)"/>
            <person name="Walter F."/>
            <person name="Albersmeier A."/>
            <person name="Kalinowski J."/>
            <person name="Ruckert C."/>
        </authorList>
    </citation>
    <scope>NUCLEOTIDE SEQUENCE</scope>
    <source>
        <strain evidence="2">CGMCC 1.15958</strain>
    </source>
</reference>
<comment type="caution">
    <text evidence="2">The sequence shown here is derived from an EMBL/GenBank/DDBJ whole genome shotgun (WGS) entry which is preliminary data.</text>
</comment>